<feature type="transmembrane region" description="Helical" evidence="8">
    <location>
        <begin position="233"/>
        <end position="250"/>
    </location>
</feature>
<evidence type="ECO:0000256" key="2">
    <source>
        <dbReference type="ARBA" id="ARBA00022448"/>
    </source>
</evidence>
<sequence>MPLSPRSGGSRSRWLGLAVLTLPVVLTSMDITILHIAIPTITRELAPGPSQTLWILDAYGFLLAGLLIVMGNVGDRIGRRRLLVVGAGLFGAASTLAPFAPSPEVLIAARALMGTGGATLMPSTLSLIRNMFTDPAERTRAIGVWTASLSGGIALGPIVGGLLLEAFWWGSVFLINVPVVGLLLAIAPRLVPEFKNPVTARLDLLSVVLSFAAILPTVWAIKTTAEELAVTPPAAAGVGAGAIAGVVFLVRQRRLSAPLVDTGCSPTPASAAPSSAPGWRCSRSSA</sequence>
<keyword evidence="4 8" id="KW-0812">Transmembrane</keyword>
<feature type="transmembrane region" description="Helical" evidence="8">
    <location>
        <begin position="107"/>
        <end position="128"/>
    </location>
</feature>
<dbReference type="Gene3D" id="1.20.1720.10">
    <property type="entry name" value="Multidrug resistance protein D"/>
    <property type="match status" value="1"/>
</dbReference>
<feature type="compositionally biased region" description="Low complexity" evidence="7">
    <location>
        <begin position="265"/>
        <end position="277"/>
    </location>
</feature>
<organism evidence="10 11">
    <name type="scientific">Georgenia halophila</name>
    <dbReference type="NCBI Taxonomy" id="620889"/>
    <lineage>
        <taxon>Bacteria</taxon>
        <taxon>Bacillati</taxon>
        <taxon>Actinomycetota</taxon>
        <taxon>Actinomycetes</taxon>
        <taxon>Micrococcales</taxon>
        <taxon>Bogoriellaceae</taxon>
        <taxon>Georgenia</taxon>
    </lineage>
</organism>
<evidence type="ECO:0000256" key="6">
    <source>
        <dbReference type="ARBA" id="ARBA00023136"/>
    </source>
</evidence>
<evidence type="ECO:0000259" key="9">
    <source>
        <dbReference type="PROSITE" id="PS50850"/>
    </source>
</evidence>
<evidence type="ECO:0000256" key="4">
    <source>
        <dbReference type="ARBA" id="ARBA00022692"/>
    </source>
</evidence>
<evidence type="ECO:0000256" key="1">
    <source>
        <dbReference type="ARBA" id="ARBA00004651"/>
    </source>
</evidence>
<keyword evidence="5 8" id="KW-1133">Transmembrane helix</keyword>
<evidence type="ECO:0000313" key="11">
    <source>
        <dbReference type="Proteomes" id="UP001500622"/>
    </source>
</evidence>
<comment type="subcellular location">
    <subcellularLocation>
        <location evidence="1">Cell membrane</location>
        <topology evidence="1">Multi-pass membrane protein</topology>
    </subcellularLocation>
</comment>
<proteinExistence type="predicted"/>
<evidence type="ECO:0000256" key="5">
    <source>
        <dbReference type="ARBA" id="ARBA00022989"/>
    </source>
</evidence>
<feature type="transmembrane region" description="Helical" evidence="8">
    <location>
        <begin position="82"/>
        <end position="101"/>
    </location>
</feature>
<gene>
    <name evidence="10" type="ORF">GCM10023169_34190</name>
</gene>
<evidence type="ECO:0000256" key="3">
    <source>
        <dbReference type="ARBA" id="ARBA00022475"/>
    </source>
</evidence>
<dbReference type="EMBL" id="BAABGN010000013">
    <property type="protein sequence ID" value="GAA4430608.1"/>
    <property type="molecule type" value="Genomic_DNA"/>
</dbReference>
<dbReference type="RefSeq" id="WP_345217751.1">
    <property type="nucleotide sequence ID" value="NZ_BAABGN010000013.1"/>
</dbReference>
<evidence type="ECO:0000256" key="8">
    <source>
        <dbReference type="SAM" id="Phobius"/>
    </source>
</evidence>
<comment type="caution">
    <text evidence="10">The sequence shown here is derived from an EMBL/GenBank/DDBJ whole genome shotgun (WGS) entry which is preliminary data.</text>
</comment>
<reference evidence="11" key="1">
    <citation type="journal article" date="2019" name="Int. J. Syst. Evol. Microbiol.">
        <title>The Global Catalogue of Microorganisms (GCM) 10K type strain sequencing project: providing services to taxonomists for standard genome sequencing and annotation.</title>
        <authorList>
            <consortium name="The Broad Institute Genomics Platform"/>
            <consortium name="The Broad Institute Genome Sequencing Center for Infectious Disease"/>
            <person name="Wu L."/>
            <person name="Ma J."/>
        </authorList>
    </citation>
    <scope>NUCLEOTIDE SEQUENCE [LARGE SCALE GENOMIC DNA]</scope>
    <source>
        <strain evidence="11">JCM 17810</strain>
    </source>
</reference>
<feature type="region of interest" description="Disordered" evidence="7">
    <location>
        <begin position="263"/>
        <end position="286"/>
    </location>
</feature>
<dbReference type="PANTHER" id="PTHR42718">
    <property type="entry name" value="MAJOR FACILITATOR SUPERFAMILY MULTIDRUG TRANSPORTER MFSC"/>
    <property type="match status" value="1"/>
</dbReference>
<name>A0ABP8LKF1_9MICO</name>
<dbReference type="PROSITE" id="PS50850">
    <property type="entry name" value="MFS"/>
    <property type="match status" value="1"/>
</dbReference>
<dbReference type="CDD" id="cd17321">
    <property type="entry name" value="MFS_MMR_MDR_like"/>
    <property type="match status" value="1"/>
</dbReference>
<evidence type="ECO:0000256" key="7">
    <source>
        <dbReference type="SAM" id="MobiDB-lite"/>
    </source>
</evidence>
<dbReference type="InterPro" id="IPR036259">
    <property type="entry name" value="MFS_trans_sf"/>
</dbReference>
<keyword evidence="3" id="KW-1003">Cell membrane</keyword>
<feature type="domain" description="Major facilitator superfamily (MFS) profile" evidence="9">
    <location>
        <begin position="16"/>
        <end position="286"/>
    </location>
</feature>
<keyword evidence="11" id="KW-1185">Reference proteome</keyword>
<feature type="transmembrane region" description="Helical" evidence="8">
    <location>
        <begin position="202"/>
        <end position="221"/>
    </location>
</feature>
<dbReference type="InterPro" id="IPR020846">
    <property type="entry name" value="MFS_dom"/>
</dbReference>
<feature type="transmembrane region" description="Helical" evidence="8">
    <location>
        <begin position="166"/>
        <end position="190"/>
    </location>
</feature>
<dbReference type="InterPro" id="IPR011701">
    <property type="entry name" value="MFS"/>
</dbReference>
<feature type="transmembrane region" description="Helical" evidence="8">
    <location>
        <begin position="14"/>
        <end position="38"/>
    </location>
</feature>
<dbReference type="Proteomes" id="UP001500622">
    <property type="component" value="Unassembled WGS sequence"/>
</dbReference>
<keyword evidence="2" id="KW-0813">Transport</keyword>
<evidence type="ECO:0000313" key="10">
    <source>
        <dbReference type="EMBL" id="GAA4430608.1"/>
    </source>
</evidence>
<protein>
    <recommendedName>
        <fullName evidence="9">Major facilitator superfamily (MFS) profile domain-containing protein</fullName>
    </recommendedName>
</protein>
<feature type="transmembrane region" description="Helical" evidence="8">
    <location>
        <begin position="53"/>
        <end position="70"/>
    </location>
</feature>
<accession>A0ABP8LKF1</accession>
<dbReference type="PANTHER" id="PTHR42718:SF47">
    <property type="entry name" value="METHYL VIOLOGEN RESISTANCE PROTEIN SMVA"/>
    <property type="match status" value="1"/>
</dbReference>
<keyword evidence="6 8" id="KW-0472">Membrane</keyword>
<feature type="transmembrane region" description="Helical" evidence="8">
    <location>
        <begin position="140"/>
        <end position="160"/>
    </location>
</feature>
<dbReference type="SUPFAM" id="SSF103473">
    <property type="entry name" value="MFS general substrate transporter"/>
    <property type="match status" value="1"/>
</dbReference>
<dbReference type="Pfam" id="PF07690">
    <property type="entry name" value="MFS_1"/>
    <property type="match status" value="1"/>
</dbReference>